<evidence type="ECO:0000256" key="2">
    <source>
        <dbReference type="ARBA" id="ARBA00022448"/>
    </source>
</evidence>
<comment type="similarity">
    <text evidence="7">Belongs to the binding-protein-dependent transport system permease family.</text>
</comment>
<feature type="transmembrane region" description="Helical" evidence="7">
    <location>
        <begin position="275"/>
        <end position="295"/>
    </location>
</feature>
<feature type="transmembrane region" description="Helical" evidence="7">
    <location>
        <begin position="52"/>
        <end position="70"/>
    </location>
</feature>
<dbReference type="PROSITE" id="PS50928">
    <property type="entry name" value="ABC_TM1"/>
    <property type="match status" value="1"/>
</dbReference>
<evidence type="ECO:0000256" key="4">
    <source>
        <dbReference type="ARBA" id="ARBA00022692"/>
    </source>
</evidence>
<evidence type="ECO:0000256" key="5">
    <source>
        <dbReference type="ARBA" id="ARBA00022989"/>
    </source>
</evidence>
<evidence type="ECO:0000256" key="7">
    <source>
        <dbReference type="RuleBase" id="RU363032"/>
    </source>
</evidence>
<reference evidence="9 10" key="1">
    <citation type="submission" date="2016-03" db="EMBL/GenBank/DDBJ databases">
        <authorList>
            <consortium name="Pathogen Informatics"/>
        </authorList>
    </citation>
    <scope>NUCLEOTIDE SEQUENCE [LARGE SCALE GENOMIC DNA]</scope>
    <source>
        <strain evidence="9 10">NCTC13364</strain>
    </source>
</reference>
<dbReference type="InterPro" id="IPR035906">
    <property type="entry name" value="MetI-like_sf"/>
</dbReference>
<dbReference type="AlphaFoldDB" id="A0A157KNL7"/>
<keyword evidence="5 7" id="KW-1133">Transmembrane helix</keyword>
<keyword evidence="2 7" id="KW-0813">Transport</keyword>
<dbReference type="SUPFAM" id="SSF161098">
    <property type="entry name" value="MetI-like"/>
    <property type="match status" value="1"/>
</dbReference>
<dbReference type="InterPro" id="IPR000515">
    <property type="entry name" value="MetI-like"/>
</dbReference>
<feature type="domain" description="ABC transmembrane type-1" evidence="8">
    <location>
        <begin position="112"/>
        <end position="296"/>
    </location>
</feature>
<comment type="subcellular location">
    <subcellularLocation>
        <location evidence="1 7">Cell membrane</location>
        <topology evidence="1 7">Multi-pass membrane protein</topology>
    </subcellularLocation>
</comment>
<accession>A0A157KNL7</accession>
<dbReference type="Gene3D" id="1.10.3720.10">
    <property type="entry name" value="MetI-like"/>
    <property type="match status" value="1"/>
</dbReference>
<dbReference type="GO" id="GO:0005886">
    <property type="term" value="C:plasma membrane"/>
    <property type="evidence" value="ECO:0007669"/>
    <property type="project" value="UniProtKB-SubCell"/>
</dbReference>
<dbReference type="Pfam" id="PF00528">
    <property type="entry name" value="BPD_transp_1"/>
    <property type="match status" value="1"/>
</dbReference>
<organism evidence="9 10">
    <name type="scientific">Bordetella ansorpii</name>
    <dbReference type="NCBI Taxonomy" id="288768"/>
    <lineage>
        <taxon>Bacteria</taxon>
        <taxon>Pseudomonadati</taxon>
        <taxon>Pseudomonadota</taxon>
        <taxon>Betaproteobacteria</taxon>
        <taxon>Burkholderiales</taxon>
        <taxon>Alcaligenaceae</taxon>
        <taxon>Bordetella</taxon>
    </lineage>
</organism>
<dbReference type="Proteomes" id="UP000077037">
    <property type="component" value="Unassembled WGS sequence"/>
</dbReference>
<evidence type="ECO:0000256" key="6">
    <source>
        <dbReference type="ARBA" id="ARBA00023136"/>
    </source>
</evidence>
<evidence type="ECO:0000259" key="8">
    <source>
        <dbReference type="PROSITE" id="PS50928"/>
    </source>
</evidence>
<evidence type="ECO:0000313" key="9">
    <source>
        <dbReference type="EMBL" id="SAH86221.1"/>
    </source>
</evidence>
<evidence type="ECO:0000313" key="10">
    <source>
        <dbReference type="Proteomes" id="UP000077037"/>
    </source>
</evidence>
<sequence length="309" mass="34301">MGFDLRFLPGWARRHALPADASSASLPPQAAAALQDQLRQDRRSGLRHRLRVSLWQLLILAVLLGAWEGLTRIPWFVQNTLFDPFFISQPSRVAVRLWQWVQPGPRSVWPHLLLTLQATLLGLLAGVGSGFAVGLALSRSRMLSEVCNPFIVAFNSMPRIAFVPLITMFFGLGLASKVVTSWFVVFFLVFFNTYKGGRSVERELVDFCRTLGGSPRQILWRVRIPTAAAWTFAALPNAISFALIGVVLAEFVGSTTGMGYLMITALATLNATDMFAAVTLLSIVGIVLVYAVTWVERRLLHWAPEFRDS</sequence>
<keyword evidence="6 7" id="KW-0472">Membrane</keyword>
<dbReference type="PANTHER" id="PTHR30151:SF20">
    <property type="entry name" value="ABC TRANSPORTER PERMEASE PROTEIN HI_0355-RELATED"/>
    <property type="match status" value="1"/>
</dbReference>
<keyword evidence="4 7" id="KW-0812">Transmembrane</keyword>
<keyword evidence="3" id="KW-1003">Cell membrane</keyword>
<evidence type="ECO:0000256" key="3">
    <source>
        <dbReference type="ARBA" id="ARBA00022475"/>
    </source>
</evidence>
<dbReference type="GO" id="GO:0055085">
    <property type="term" value="P:transmembrane transport"/>
    <property type="evidence" value="ECO:0007669"/>
    <property type="project" value="InterPro"/>
</dbReference>
<gene>
    <name evidence="9" type="primary">ssuC_4</name>
    <name evidence="9" type="ORF">SAMEA1982600_00430</name>
</gene>
<proteinExistence type="inferred from homology"/>
<dbReference type="EMBL" id="FKBS01000006">
    <property type="protein sequence ID" value="SAH86221.1"/>
    <property type="molecule type" value="Genomic_DNA"/>
</dbReference>
<dbReference type="PANTHER" id="PTHR30151">
    <property type="entry name" value="ALKANE SULFONATE ABC TRANSPORTER-RELATED, MEMBRANE SUBUNIT"/>
    <property type="match status" value="1"/>
</dbReference>
<dbReference type="CDD" id="cd06261">
    <property type="entry name" value="TM_PBP2"/>
    <property type="match status" value="1"/>
</dbReference>
<feature type="transmembrane region" description="Helical" evidence="7">
    <location>
        <begin position="241"/>
        <end position="263"/>
    </location>
</feature>
<name>A0A157KNL7_9BORD</name>
<evidence type="ECO:0000256" key="1">
    <source>
        <dbReference type="ARBA" id="ARBA00004651"/>
    </source>
</evidence>
<protein>
    <submittedName>
        <fullName evidence="9">ABC transporter permease</fullName>
    </submittedName>
</protein>
<feature type="transmembrane region" description="Helical" evidence="7">
    <location>
        <begin position="112"/>
        <end position="138"/>
    </location>
</feature>
<feature type="transmembrane region" description="Helical" evidence="7">
    <location>
        <begin position="178"/>
        <end position="197"/>
    </location>
</feature>